<dbReference type="GO" id="GO:0016020">
    <property type="term" value="C:membrane"/>
    <property type="evidence" value="ECO:0000318"/>
    <property type="project" value="GO_Central"/>
</dbReference>
<accession>A0A2A6BBN8</accession>
<feature type="region of interest" description="Disordered" evidence="8">
    <location>
        <begin position="24"/>
        <end position="52"/>
    </location>
</feature>
<evidence type="ECO:0000256" key="7">
    <source>
        <dbReference type="ARBA" id="ARBA00023136"/>
    </source>
</evidence>
<evidence type="ECO:0000256" key="1">
    <source>
        <dbReference type="ARBA" id="ARBA00004141"/>
    </source>
</evidence>
<feature type="transmembrane region" description="Helical" evidence="9">
    <location>
        <begin position="217"/>
        <end position="238"/>
    </location>
</feature>
<dbReference type="Pfam" id="PF13639">
    <property type="entry name" value="zf-RING_2"/>
    <property type="match status" value="1"/>
</dbReference>
<gene>
    <name evidence="10" type="primary">WBGene00094792</name>
</gene>
<evidence type="ECO:0000256" key="2">
    <source>
        <dbReference type="ARBA" id="ARBA00009700"/>
    </source>
</evidence>
<keyword evidence="3 9" id="KW-0812">Transmembrane</keyword>
<feature type="transmembrane region" description="Helical" evidence="9">
    <location>
        <begin position="141"/>
        <end position="162"/>
    </location>
</feature>
<dbReference type="Pfam" id="PF07851">
    <property type="entry name" value="TMEM120A-B"/>
    <property type="match status" value="1"/>
</dbReference>
<dbReference type="OrthoDB" id="2015098at2759"/>
<dbReference type="PANTHER" id="PTHR21433:SF0">
    <property type="entry name" value="TRANSMEMBRANE PROTEIN 120 HOMOLOG"/>
    <property type="match status" value="1"/>
</dbReference>
<feature type="region of interest" description="Disordered" evidence="8">
    <location>
        <begin position="591"/>
        <end position="615"/>
    </location>
</feature>
<dbReference type="SUPFAM" id="SSF57850">
    <property type="entry name" value="RING/U-box"/>
    <property type="match status" value="1"/>
</dbReference>
<keyword evidence="4" id="KW-0479">Metal-binding</keyword>
<feature type="transmembrane region" description="Helical" evidence="9">
    <location>
        <begin position="112"/>
        <end position="129"/>
    </location>
</feature>
<keyword evidence="6 9" id="KW-1133">Transmembrane helix</keyword>
<accession>A0A8R1YDI4</accession>
<keyword evidence="5" id="KW-0862">Zinc</keyword>
<protein>
    <submittedName>
        <fullName evidence="10">Zinc finger protein</fullName>
    </submittedName>
</protein>
<dbReference type="Proteomes" id="UP000005239">
    <property type="component" value="Unassembled WGS sequence"/>
</dbReference>
<evidence type="ECO:0000313" key="11">
    <source>
        <dbReference type="Proteomes" id="UP000005239"/>
    </source>
</evidence>
<keyword evidence="7 9" id="KW-0472">Membrane</keyword>
<evidence type="ECO:0000313" key="10">
    <source>
        <dbReference type="EnsemblMetazoa" id="PPA05238.1"/>
    </source>
</evidence>
<keyword evidence="11" id="KW-1185">Reference proteome</keyword>
<dbReference type="Gene3D" id="3.30.40.10">
    <property type="entry name" value="Zinc/RING finger domain, C3HC4 (zinc finger)"/>
    <property type="match status" value="1"/>
</dbReference>
<reference evidence="10" key="2">
    <citation type="submission" date="2022-06" db="UniProtKB">
        <authorList>
            <consortium name="EnsemblMetazoa"/>
        </authorList>
    </citation>
    <scope>IDENTIFICATION</scope>
    <source>
        <strain evidence="10">PS312</strain>
    </source>
</reference>
<dbReference type="SMART" id="SM00184">
    <property type="entry name" value="RING"/>
    <property type="match status" value="1"/>
</dbReference>
<dbReference type="PANTHER" id="PTHR21433">
    <property type="entry name" value="TRANSMEMBRANE PROTEIN INDUCED BY TUMOR NECROSIS FACTOR ALPHA"/>
    <property type="match status" value="1"/>
</dbReference>
<evidence type="ECO:0000256" key="4">
    <source>
        <dbReference type="ARBA" id="ARBA00022771"/>
    </source>
</evidence>
<dbReference type="InterPro" id="IPR012926">
    <property type="entry name" value="TMEM120A/B"/>
</dbReference>
<evidence type="ECO:0000256" key="5">
    <source>
        <dbReference type="ARBA" id="ARBA00022833"/>
    </source>
</evidence>
<evidence type="ECO:0000256" key="8">
    <source>
        <dbReference type="SAM" id="MobiDB-lite"/>
    </source>
</evidence>
<name>A0A2A6BBN8_PRIPA</name>
<evidence type="ECO:0000256" key="6">
    <source>
        <dbReference type="ARBA" id="ARBA00022989"/>
    </source>
</evidence>
<evidence type="ECO:0000256" key="3">
    <source>
        <dbReference type="ARBA" id="ARBA00022692"/>
    </source>
</evidence>
<evidence type="ECO:0000256" key="9">
    <source>
        <dbReference type="SAM" id="Phobius"/>
    </source>
</evidence>
<keyword evidence="4" id="KW-0863">Zinc-finger</keyword>
<sequence>MTTMDEPPKPTFFIASASNDKCAHCGAPPSASSGVTTPRDPSPAKEPKEPEREKRINNGWYLTIILGNNIDLRMTSSERFHFKKDYENFKVRVTATMFAALCYASIFPSRAADAICIFLAVWYYCTLTIRESILILNGSSIHWWWVAHHYLAAALAGITITWPEDEAYQEFRPQLGFFSMYICVVQQLQYQYQSGCLRRLHALGSLKSDMDVTLEGFASWMFHGLTFLLPFLFTAYLFELYNSYTLLNMWLSREKCVWQVIGLSALLATVGIGNLIMVTGIVFQKLAETPAERKQSLRSKWYFALLLLFVVTSKSCARSGRMPAASRRGRHSAAAEAPIPRVDTLRPRRAAAAAAARQPSPRPVTALAPTAAALTAAAASPPEDENEQRCAVCMEVLSTKRSVSLDPCKHEFHRTCAFQWLETRCCTGAQQCPLCRAVVASLRDPGQRSHKEYVRVFGDSGQPTKRMVLAHSLARLRVGHDRFIEHASGMTAPASATYLSDVVEEVEKLEQRAKIYKEMKHAWRAGAMRTPLSELPFLYDATWNLAAELADMERQQRRRATGGNAAQPPADPFARPFDGGMLAALRDRLSADRARDRRASTPTPTPRPVAPSARELRAAARDARRRADEAAPRDCPLLHLEPTVPRRPYVYLTALPYPLSHFTVTSIPEVALV</sequence>
<dbReference type="PROSITE" id="PS50089">
    <property type="entry name" value="ZF_RING_2"/>
    <property type="match status" value="1"/>
</dbReference>
<dbReference type="GO" id="GO:0008270">
    <property type="term" value="F:zinc ion binding"/>
    <property type="evidence" value="ECO:0007669"/>
    <property type="project" value="UniProtKB-KW"/>
</dbReference>
<proteinExistence type="inferred from homology"/>
<feature type="transmembrane region" description="Helical" evidence="9">
    <location>
        <begin position="89"/>
        <end position="106"/>
    </location>
</feature>
<dbReference type="AlphaFoldDB" id="A0A2A6BBN8"/>
<dbReference type="InterPro" id="IPR001841">
    <property type="entry name" value="Znf_RING"/>
</dbReference>
<comment type="similarity">
    <text evidence="2">Belongs to the TMEM120 family.</text>
</comment>
<comment type="subcellular location">
    <subcellularLocation>
        <location evidence="1">Membrane</location>
        <topology evidence="1">Multi-pass membrane protein</topology>
    </subcellularLocation>
</comment>
<dbReference type="InterPro" id="IPR013083">
    <property type="entry name" value="Znf_RING/FYVE/PHD"/>
</dbReference>
<dbReference type="EnsemblMetazoa" id="PPA05238.1">
    <property type="protein sequence ID" value="PPA05238.1"/>
    <property type="gene ID" value="WBGene00094792"/>
</dbReference>
<reference evidence="11" key="1">
    <citation type="journal article" date="2008" name="Nat. Genet.">
        <title>The Pristionchus pacificus genome provides a unique perspective on nematode lifestyle and parasitism.</title>
        <authorList>
            <person name="Dieterich C."/>
            <person name="Clifton S.W."/>
            <person name="Schuster L.N."/>
            <person name="Chinwalla A."/>
            <person name="Delehaunty K."/>
            <person name="Dinkelacker I."/>
            <person name="Fulton L."/>
            <person name="Fulton R."/>
            <person name="Godfrey J."/>
            <person name="Minx P."/>
            <person name="Mitreva M."/>
            <person name="Roeseler W."/>
            <person name="Tian H."/>
            <person name="Witte H."/>
            <person name="Yang S.P."/>
            <person name="Wilson R.K."/>
            <person name="Sommer R.J."/>
        </authorList>
    </citation>
    <scope>NUCLEOTIDE SEQUENCE [LARGE SCALE GENOMIC DNA]</scope>
    <source>
        <strain evidence="11">PS312</strain>
    </source>
</reference>
<feature type="transmembrane region" description="Helical" evidence="9">
    <location>
        <begin position="258"/>
        <end position="281"/>
    </location>
</feature>
<feature type="region of interest" description="Disordered" evidence="8">
    <location>
        <begin position="554"/>
        <end position="577"/>
    </location>
</feature>
<organism evidence="10 11">
    <name type="scientific">Pristionchus pacificus</name>
    <name type="common">Parasitic nematode worm</name>
    <dbReference type="NCBI Taxonomy" id="54126"/>
    <lineage>
        <taxon>Eukaryota</taxon>
        <taxon>Metazoa</taxon>
        <taxon>Ecdysozoa</taxon>
        <taxon>Nematoda</taxon>
        <taxon>Chromadorea</taxon>
        <taxon>Rhabditida</taxon>
        <taxon>Rhabditina</taxon>
        <taxon>Diplogasteromorpha</taxon>
        <taxon>Diplogasteroidea</taxon>
        <taxon>Neodiplogasteridae</taxon>
        <taxon>Pristionchus</taxon>
    </lineage>
</organism>
<feature type="compositionally biased region" description="Basic and acidic residues" evidence="8">
    <location>
        <begin position="42"/>
        <end position="52"/>
    </location>
</feature>